<gene>
    <name evidence="1" type="ORF">P7D79_03775</name>
</gene>
<sequence>MGTLLENCKPNFKSCPIGKLPTDSVAYFYKLRDVNRCNIYGFKHSEAINSSILYSYNYADKPDEKVCGLEKCDMTGTLFVTAEGSEDLPVITSEIKANSENFQYGYLRVFFHGEKGNAFDLSVMNMTGTGANKYTITLTENGWNAVVVELFNPDEVISGGWVADNGAIKLVVNAKQADPFRLSTAELFEDIYDMVKEQTIGFTCVSDFSGDPALTLTEDLCDIPQYDETATTIERSLTASNIIGELADFHNITKRQKNSEHLVQTRDEFTAKKETLNGVEYAAFTIPELADIKCPRLLVQPQNCEFDTLYHVDIDNDSTTIELPEEQFFRKGNKVYMSKAYAETKIVVAYPIWIEGTAWDITTEDLNKQHYQMEMVTPICGDEYVIKADNVMLTALPLTWTNAAGTFTVTYSMAKDSYGKYGTIIKIDQRK</sequence>
<dbReference type="RefSeq" id="WP_311924174.1">
    <property type="nucleotide sequence ID" value="NZ_JARPWV010000038.1"/>
</dbReference>
<evidence type="ECO:0000313" key="1">
    <source>
        <dbReference type="EMBL" id="MDT2513349.1"/>
    </source>
</evidence>
<dbReference type="EMBL" id="JARPWY010000006">
    <property type="protein sequence ID" value="MDT2513349.1"/>
    <property type="molecule type" value="Genomic_DNA"/>
</dbReference>
<evidence type="ECO:0000313" key="2">
    <source>
        <dbReference type="Proteomes" id="UP001264335"/>
    </source>
</evidence>
<reference evidence="1 2" key="1">
    <citation type="submission" date="2023-03" db="EMBL/GenBank/DDBJ databases">
        <authorList>
            <person name="Shen W."/>
            <person name="Cai J."/>
        </authorList>
    </citation>
    <scope>NUCLEOTIDE SEQUENCE [LARGE SCALE GENOMIC DNA]</scope>
    <source>
        <strain evidence="1 2">Y2</strain>
    </source>
</reference>
<proteinExistence type="predicted"/>
<name>A0ABD5F5I7_ENTAV</name>
<dbReference type="AlphaFoldDB" id="A0ABD5F5I7"/>
<accession>A0ABD5F5I7</accession>
<comment type="caution">
    <text evidence="1">The sequence shown here is derived from an EMBL/GenBank/DDBJ whole genome shotgun (WGS) entry which is preliminary data.</text>
</comment>
<protein>
    <submittedName>
        <fullName evidence="1">Uncharacterized protein</fullName>
    </submittedName>
</protein>
<organism evidence="1 2">
    <name type="scientific">Enterococcus avium</name>
    <name type="common">Streptococcus avium</name>
    <dbReference type="NCBI Taxonomy" id="33945"/>
    <lineage>
        <taxon>Bacteria</taxon>
        <taxon>Bacillati</taxon>
        <taxon>Bacillota</taxon>
        <taxon>Bacilli</taxon>
        <taxon>Lactobacillales</taxon>
        <taxon>Enterococcaceae</taxon>
        <taxon>Enterococcus</taxon>
    </lineage>
</organism>
<dbReference type="Proteomes" id="UP001264335">
    <property type="component" value="Unassembled WGS sequence"/>
</dbReference>